<reference evidence="2 3" key="1">
    <citation type="submission" date="2019-02" db="EMBL/GenBank/DDBJ databases">
        <title>Genome sequencing of the rare red list fungi Antrodiella citrinella (Flaviporus citrinellus).</title>
        <authorList>
            <person name="Buettner E."/>
            <person name="Kellner H."/>
        </authorList>
    </citation>
    <scope>NUCLEOTIDE SEQUENCE [LARGE SCALE GENOMIC DNA]</scope>
    <source>
        <strain evidence="2 3">DSM 108506</strain>
    </source>
</reference>
<evidence type="ECO:0000313" key="2">
    <source>
        <dbReference type="EMBL" id="THH33031.1"/>
    </source>
</evidence>
<protein>
    <submittedName>
        <fullName evidence="2">Uncharacterized protein</fullName>
    </submittedName>
</protein>
<dbReference type="Proteomes" id="UP000308730">
    <property type="component" value="Unassembled WGS sequence"/>
</dbReference>
<feature type="region of interest" description="Disordered" evidence="1">
    <location>
        <begin position="60"/>
        <end position="209"/>
    </location>
</feature>
<feature type="compositionally biased region" description="Polar residues" evidence="1">
    <location>
        <begin position="291"/>
        <end position="306"/>
    </location>
</feature>
<dbReference type="OrthoDB" id="3270863at2759"/>
<evidence type="ECO:0000256" key="1">
    <source>
        <dbReference type="SAM" id="MobiDB-lite"/>
    </source>
</evidence>
<feature type="compositionally biased region" description="Acidic residues" evidence="1">
    <location>
        <begin position="339"/>
        <end position="356"/>
    </location>
</feature>
<dbReference type="AlphaFoldDB" id="A0A4S4N592"/>
<feature type="compositionally biased region" description="Acidic residues" evidence="1">
    <location>
        <begin position="416"/>
        <end position="430"/>
    </location>
</feature>
<proteinExistence type="predicted"/>
<feature type="compositionally biased region" description="Polar residues" evidence="1">
    <location>
        <begin position="118"/>
        <end position="133"/>
    </location>
</feature>
<sequence>MDATALRTLGRKDLQELAKRDKIRANAKSEQIIQELVAKHPQGVPGIERKKVIKTFTIKREETRETLHSRSAHGSNSNGQEGGRGELVEQTGGGSPGTVLAWAATVPTGSEPEAEGTGAQQQESNGAAQQVTPTVRHEEEQVHGEASTGPSQAGPSSYPEWPLHGPGAGPSSTLAPAHASNQQYGDRVPTFSARQTSPLPRTRPTGGAIRVPRAEVQRIMKQMKGYLATGAPMAAKVSELFVLKKGIEQRQDRFTAEFDELQRMRLAGEVYLAACKGTKMLYNQKARAQAAQNEDYQPEQEVQGQNAPEDLPIQNDEAEQVAGLDSDDAGEDLFKNVEGVEDDEDQLEYEDEEVEEEGRPGLVFGGAGEVGHDYSDYPQRLQYPPSDAGSSPRAAEYKAPVASGSMLGKRSRITDEDYDEELEEDEDEEESPIRPRTRARY</sequence>
<gene>
    <name evidence="2" type="ORF">EUX98_g1149</name>
</gene>
<feature type="compositionally biased region" description="Polar residues" evidence="1">
    <location>
        <begin position="170"/>
        <end position="184"/>
    </location>
</feature>
<organism evidence="2 3">
    <name type="scientific">Antrodiella citrinella</name>
    <dbReference type="NCBI Taxonomy" id="2447956"/>
    <lineage>
        <taxon>Eukaryota</taxon>
        <taxon>Fungi</taxon>
        <taxon>Dikarya</taxon>
        <taxon>Basidiomycota</taxon>
        <taxon>Agaricomycotina</taxon>
        <taxon>Agaricomycetes</taxon>
        <taxon>Polyporales</taxon>
        <taxon>Steccherinaceae</taxon>
        <taxon>Antrodiella</taxon>
    </lineage>
</organism>
<evidence type="ECO:0000313" key="3">
    <source>
        <dbReference type="Proteomes" id="UP000308730"/>
    </source>
</evidence>
<accession>A0A4S4N592</accession>
<dbReference type="EMBL" id="SGPM01000011">
    <property type="protein sequence ID" value="THH33031.1"/>
    <property type="molecule type" value="Genomic_DNA"/>
</dbReference>
<feature type="region of interest" description="Disordered" evidence="1">
    <location>
        <begin position="291"/>
        <end position="441"/>
    </location>
</feature>
<keyword evidence="3" id="KW-1185">Reference proteome</keyword>
<comment type="caution">
    <text evidence="2">The sequence shown here is derived from an EMBL/GenBank/DDBJ whole genome shotgun (WGS) entry which is preliminary data.</text>
</comment>
<name>A0A4S4N592_9APHY</name>